<feature type="active site" description="Nucleophile" evidence="15">
    <location>
        <position position="251"/>
    </location>
</feature>
<keyword evidence="19" id="KW-1185">Reference proteome</keyword>
<sequence length="564" mass="62527">MTHWGPELRAGADTRFGLWAPDRDAVTLEIDGAPSVAMERDGEGWFSATAPAAAGTRYRFRLDDDLIVPDPASRLQSGGVHGWSVVVDPFFTWSATEWRGRPWEEMVLLEVHAGTLGGFEGLRQKLPAIAASGITAIELMPINAFGGTRNWGYDGVLPYAVAEPYGSPAELKTLVDTAHGLGLSVFLDVVYNHFGPDGNYLNAYASAFFHQEADTPWGGAVAVDADPVHRFFVDNALMWLRDYRIDGLRFDAVHAIENDRFLDRMASEIRSALPERQVHLVLENERNDANRLGSGCYDAQWNDDFHNVLHVLLTGETSAYYGDFADRPAERLARCLKEGFIYQGEGSPNHDGKPRGKPSGDLPSTAFVAFLQNHDQVGNRAMGERLIHLTDRERLRAATALLLLGPQIPLLFMGEDEGSESPFLFFTDFHDELADAVREGRRREFAKFDAFADEQARARIPDPNARRTFDASIPEPGPQAGEWRALYRELLALRQVHIVPRLKGTVGLAAEVTGPARVRARWRMADGATLTIVIDLGHAPEPIAEEAGQLIYREGDRFAAWIVE</sequence>
<comment type="pathway">
    <text evidence="2 14">Glycan biosynthesis; trehalose biosynthesis.</text>
</comment>
<dbReference type="Proteomes" id="UP000536441">
    <property type="component" value="Unassembled WGS sequence"/>
</dbReference>
<evidence type="ECO:0000256" key="6">
    <source>
        <dbReference type="ARBA" id="ARBA00022490"/>
    </source>
</evidence>
<reference evidence="18 19" key="1">
    <citation type="submission" date="2020-05" db="EMBL/GenBank/DDBJ databases">
        <title>Genome Sequencing of Type Strains.</title>
        <authorList>
            <person name="Lemaire J.F."/>
            <person name="Inderbitzin P."/>
            <person name="Gregorio O.A."/>
            <person name="Collins S.B."/>
            <person name="Wespe N."/>
            <person name="Knight-Connoni V."/>
        </authorList>
    </citation>
    <scope>NUCLEOTIDE SEQUENCE [LARGE SCALE GENOMIC DNA]</scope>
    <source>
        <strain evidence="18 19">DSM 100049</strain>
    </source>
</reference>
<evidence type="ECO:0000256" key="8">
    <source>
        <dbReference type="ARBA" id="ARBA00023277"/>
    </source>
</evidence>
<evidence type="ECO:0000256" key="2">
    <source>
        <dbReference type="ARBA" id="ARBA00005199"/>
    </source>
</evidence>
<evidence type="ECO:0000256" key="7">
    <source>
        <dbReference type="ARBA" id="ARBA00022801"/>
    </source>
</evidence>
<dbReference type="PANTHER" id="PTHR43651">
    <property type="entry name" value="1,4-ALPHA-GLUCAN-BRANCHING ENZYME"/>
    <property type="match status" value="1"/>
</dbReference>
<dbReference type="GO" id="GO:0005992">
    <property type="term" value="P:trehalose biosynthetic process"/>
    <property type="evidence" value="ECO:0007669"/>
    <property type="project" value="UniProtKB-UniRule"/>
</dbReference>
<dbReference type="InterPro" id="IPR012768">
    <property type="entry name" value="Trehalose_TreZ"/>
</dbReference>
<evidence type="ECO:0000256" key="11">
    <source>
        <dbReference type="ARBA" id="ARBA00033284"/>
    </source>
</evidence>
<dbReference type="GO" id="GO:0033942">
    <property type="term" value="F:4-alpha-D-(1-&gt;4)-alpha-D-glucanotrehalose trehalohydrolase activity"/>
    <property type="evidence" value="ECO:0007669"/>
    <property type="project" value="UniProtKB-EC"/>
</dbReference>
<evidence type="ECO:0000256" key="9">
    <source>
        <dbReference type="ARBA" id="ARBA00023295"/>
    </source>
</evidence>
<dbReference type="Gene3D" id="3.20.20.80">
    <property type="entry name" value="Glycosidases"/>
    <property type="match status" value="1"/>
</dbReference>
<dbReference type="PIRSF" id="PIRSF006337">
    <property type="entry name" value="Trehalose_TreZ"/>
    <property type="match status" value="1"/>
</dbReference>
<evidence type="ECO:0000256" key="5">
    <source>
        <dbReference type="ARBA" id="ARBA00015938"/>
    </source>
</evidence>
<dbReference type="InterPro" id="IPR014756">
    <property type="entry name" value="Ig_E-set"/>
</dbReference>
<dbReference type="InterPro" id="IPR006047">
    <property type="entry name" value="GH13_cat_dom"/>
</dbReference>
<dbReference type="InterPro" id="IPR044901">
    <property type="entry name" value="Trehalose_TreZ_E-set_sf"/>
</dbReference>
<keyword evidence="9 14" id="KW-0326">Glycosidase</keyword>
<comment type="catalytic activity">
    <reaction evidence="12 14">
        <text>hydrolysis of (1-&gt;4)-alpha-D-glucosidic linkage in 4-alpha-D-[(1-&gt;4)-alpha-D-glucanosyl]n trehalose to yield trehalose and (1-&gt;4)-alpha-D-glucan.</text>
        <dbReference type="EC" id="3.2.1.141"/>
    </reaction>
</comment>
<dbReference type="SUPFAM" id="SSF51445">
    <property type="entry name" value="(Trans)glycosidases"/>
    <property type="match status" value="1"/>
</dbReference>
<evidence type="ECO:0000256" key="16">
    <source>
        <dbReference type="PIRSR" id="PIRSR006337-3"/>
    </source>
</evidence>
<dbReference type="SMART" id="SM00642">
    <property type="entry name" value="Aamy"/>
    <property type="match status" value="1"/>
</dbReference>
<comment type="similarity">
    <text evidence="3 14">Belongs to the glycosyl hydrolase 13 family.</text>
</comment>
<proteinExistence type="inferred from homology"/>
<dbReference type="Pfam" id="PF00128">
    <property type="entry name" value="Alpha-amylase"/>
    <property type="match status" value="1"/>
</dbReference>
<dbReference type="InterPro" id="IPR013783">
    <property type="entry name" value="Ig-like_fold"/>
</dbReference>
<dbReference type="CDD" id="cd02853">
    <property type="entry name" value="E_set_MTHase_like_N"/>
    <property type="match status" value="1"/>
</dbReference>
<comment type="caution">
    <text evidence="18">The sequence shown here is derived from an EMBL/GenBank/DDBJ whole genome shotgun (WGS) entry which is preliminary data.</text>
</comment>
<evidence type="ECO:0000256" key="12">
    <source>
        <dbReference type="ARBA" id="ARBA00034013"/>
    </source>
</evidence>
<keyword evidence="7 14" id="KW-0378">Hydrolase</keyword>
<dbReference type="Pfam" id="PF11941">
    <property type="entry name" value="DUF3459"/>
    <property type="match status" value="1"/>
</dbReference>
<evidence type="ECO:0000256" key="15">
    <source>
        <dbReference type="PIRSR" id="PIRSR006337-1"/>
    </source>
</evidence>
<dbReference type="Gene3D" id="2.60.40.10">
    <property type="entry name" value="Immunoglobulins"/>
    <property type="match status" value="1"/>
</dbReference>
<feature type="domain" description="Glycosyl hydrolase family 13 catalytic" evidence="17">
    <location>
        <begin position="84"/>
        <end position="459"/>
    </location>
</feature>
<keyword evidence="6" id="KW-0963">Cytoplasm</keyword>
<evidence type="ECO:0000259" key="17">
    <source>
        <dbReference type="SMART" id="SM00642"/>
    </source>
</evidence>
<dbReference type="CDD" id="cd11325">
    <property type="entry name" value="AmyAc_GTHase"/>
    <property type="match status" value="1"/>
</dbReference>
<dbReference type="SUPFAM" id="SSF81296">
    <property type="entry name" value="E set domains"/>
    <property type="match status" value="1"/>
</dbReference>
<dbReference type="NCBIfam" id="TIGR02402">
    <property type="entry name" value="trehalose_TreZ"/>
    <property type="match status" value="1"/>
</dbReference>
<evidence type="ECO:0000256" key="3">
    <source>
        <dbReference type="ARBA" id="ARBA00008061"/>
    </source>
</evidence>
<dbReference type="RefSeq" id="WP_175312221.1">
    <property type="nucleotide sequence ID" value="NZ_CBCRYR010000001.1"/>
</dbReference>
<dbReference type="PANTHER" id="PTHR43651:SF11">
    <property type="entry name" value="MALTO-OLIGOSYLTREHALOSE TREHALOHYDROLASE"/>
    <property type="match status" value="1"/>
</dbReference>
<evidence type="ECO:0000313" key="19">
    <source>
        <dbReference type="Proteomes" id="UP000536441"/>
    </source>
</evidence>
<dbReference type="Gene3D" id="1.10.10.760">
    <property type="entry name" value="E-set domains of sugar-utilizing enzymes"/>
    <property type="match status" value="1"/>
</dbReference>
<evidence type="ECO:0000256" key="1">
    <source>
        <dbReference type="ARBA" id="ARBA00004496"/>
    </source>
</evidence>
<evidence type="ECO:0000256" key="4">
    <source>
        <dbReference type="ARBA" id="ARBA00012268"/>
    </source>
</evidence>
<dbReference type="UniPathway" id="UPA00299"/>
<keyword evidence="8" id="KW-0119">Carbohydrate metabolism</keyword>
<dbReference type="InterPro" id="IPR017853">
    <property type="entry name" value="GH"/>
</dbReference>
<dbReference type="EC" id="3.2.1.141" evidence="4 13"/>
<evidence type="ECO:0000256" key="14">
    <source>
        <dbReference type="PIRNR" id="PIRNR006337"/>
    </source>
</evidence>
<evidence type="ECO:0000256" key="13">
    <source>
        <dbReference type="NCBIfam" id="TIGR02402"/>
    </source>
</evidence>
<evidence type="ECO:0000256" key="10">
    <source>
        <dbReference type="ARBA" id="ARBA00032057"/>
    </source>
</evidence>
<feature type="active site" description="Proton donor" evidence="15">
    <location>
        <position position="283"/>
    </location>
</feature>
<accession>A0A7Y6B563</accession>
<dbReference type="GO" id="GO:0005737">
    <property type="term" value="C:cytoplasm"/>
    <property type="evidence" value="ECO:0007669"/>
    <property type="project" value="UniProtKB-SubCell"/>
</dbReference>
<dbReference type="AlphaFoldDB" id="A0A7Y6B563"/>
<comment type="subcellular location">
    <subcellularLocation>
        <location evidence="1 15">Cytoplasm</location>
    </subcellularLocation>
</comment>
<dbReference type="InterPro" id="IPR022567">
    <property type="entry name" value="DUF3459"/>
</dbReference>
<evidence type="ECO:0000313" key="18">
    <source>
        <dbReference type="EMBL" id="NUU47635.1"/>
    </source>
</evidence>
<organism evidence="18 19">
    <name type="scientific">Sphingomonas zeae</name>
    <dbReference type="NCBI Taxonomy" id="1646122"/>
    <lineage>
        <taxon>Bacteria</taxon>
        <taxon>Pseudomonadati</taxon>
        <taxon>Pseudomonadota</taxon>
        <taxon>Alphaproteobacteria</taxon>
        <taxon>Sphingomonadales</taxon>
        <taxon>Sphingomonadaceae</taxon>
        <taxon>Sphingomonas</taxon>
    </lineage>
</organism>
<protein>
    <recommendedName>
        <fullName evidence="5 13">Malto-oligosyltrehalose trehalohydrolase</fullName>
        <shortName evidence="14">MTHase</shortName>
        <ecNumber evidence="4 13">3.2.1.141</ecNumber>
    </recommendedName>
    <alternativeName>
        <fullName evidence="11 14">4-alpha-D-((1-&gt;4)-alpha-D-glucano)trehalose trehalohydrolase</fullName>
    </alternativeName>
    <alternativeName>
        <fullName evidence="10 14">Maltooligosyl trehalose trehalohydrolase</fullName>
    </alternativeName>
</protein>
<name>A0A7Y6B563_9SPHN</name>
<dbReference type="EMBL" id="JABMCH010000064">
    <property type="protein sequence ID" value="NUU47635.1"/>
    <property type="molecule type" value="Genomic_DNA"/>
</dbReference>
<feature type="site" description="Transition state stabilizer" evidence="16">
    <location>
        <position position="375"/>
    </location>
</feature>
<gene>
    <name evidence="18" type="primary">treZ</name>
    <name evidence="18" type="ORF">HP438_11685</name>
</gene>